<evidence type="ECO:0000256" key="2">
    <source>
        <dbReference type="ARBA" id="ARBA00022679"/>
    </source>
</evidence>
<evidence type="ECO:0000256" key="4">
    <source>
        <dbReference type="ARBA" id="ARBA00022777"/>
    </source>
</evidence>
<organism evidence="8 9">
    <name type="scientific">Sclerotinia sclerotiorum (strain ATCC 18683 / 1980 / Ss-1)</name>
    <name type="common">White mold</name>
    <name type="synonym">Whetzelinia sclerotiorum</name>
    <dbReference type="NCBI Taxonomy" id="665079"/>
    <lineage>
        <taxon>Eukaryota</taxon>
        <taxon>Fungi</taxon>
        <taxon>Dikarya</taxon>
        <taxon>Ascomycota</taxon>
        <taxon>Pezizomycotina</taxon>
        <taxon>Leotiomycetes</taxon>
        <taxon>Helotiales</taxon>
        <taxon>Sclerotiniaceae</taxon>
        <taxon>Sclerotinia</taxon>
    </lineage>
</organism>
<dbReference type="PANTHER" id="PTHR45646:SF11">
    <property type="entry name" value="SERINE_THREONINE-PROTEIN KINASE DOA"/>
    <property type="match status" value="1"/>
</dbReference>
<dbReference type="GO" id="GO:0005524">
    <property type="term" value="F:ATP binding"/>
    <property type="evidence" value="ECO:0007669"/>
    <property type="project" value="UniProtKB-UniRule"/>
</dbReference>
<dbReference type="OrthoDB" id="5979581at2759"/>
<gene>
    <name evidence="8" type="ORF">sscle_02g021670</name>
</gene>
<dbReference type="Gene3D" id="3.30.200.20">
    <property type="entry name" value="Phosphorylase Kinase, domain 1"/>
    <property type="match status" value="1"/>
</dbReference>
<dbReference type="InterPro" id="IPR051175">
    <property type="entry name" value="CLK_kinases"/>
</dbReference>
<dbReference type="InterPro" id="IPR000719">
    <property type="entry name" value="Prot_kinase_dom"/>
</dbReference>
<keyword evidence="1" id="KW-0723">Serine/threonine-protein kinase</keyword>
<keyword evidence="2" id="KW-0808">Transferase</keyword>
<keyword evidence="4" id="KW-0418">Kinase</keyword>
<accession>A0A1D9PXH6</accession>
<dbReference type="AlphaFoldDB" id="A0A1D9PXH6"/>
<evidence type="ECO:0000256" key="5">
    <source>
        <dbReference type="ARBA" id="ARBA00022840"/>
    </source>
</evidence>
<reference evidence="9" key="1">
    <citation type="journal article" date="2017" name="Genome Biol. Evol.">
        <title>The complete genome sequence of the phytopathogenic fungus Sclerotinia sclerotiorum reveals insights into the genome architecture of broad host range pathogens.</title>
        <authorList>
            <person name="Derbyshire M."/>
            <person name="Denton-Giles M."/>
            <person name="Hegedus D."/>
            <person name="Seifbarghy S."/>
            <person name="Rollins J."/>
            <person name="van Kan J."/>
            <person name="Seidl M.F."/>
            <person name="Faino L."/>
            <person name="Mbengue M."/>
            <person name="Navaud O."/>
            <person name="Raffaele S."/>
            <person name="Hammond-Kosack K."/>
            <person name="Heard S."/>
            <person name="Oliver R."/>
        </authorList>
    </citation>
    <scope>NUCLEOTIDE SEQUENCE [LARGE SCALE GENOMIC DNA]</scope>
    <source>
        <strain evidence="9">ATCC 18683 / 1980 / Ss-1</strain>
    </source>
</reference>
<protein>
    <recommendedName>
        <fullName evidence="7">Protein kinase domain-containing protein</fullName>
    </recommendedName>
</protein>
<dbReference type="PROSITE" id="PS50011">
    <property type="entry name" value="PROTEIN_KINASE_DOM"/>
    <property type="match status" value="1"/>
</dbReference>
<dbReference type="InterPro" id="IPR011009">
    <property type="entry name" value="Kinase-like_dom_sf"/>
</dbReference>
<dbReference type="RefSeq" id="XP_001585935.1">
    <property type="nucleotide sequence ID" value="XM_001585885.1"/>
</dbReference>
<dbReference type="Proteomes" id="UP000177798">
    <property type="component" value="Chromosome 2"/>
</dbReference>
<dbReference type="EMBL" id="CP017815">
    <property type="protein sequence ID" value="APA07397.1"/>
    <property type="molecule type" value="Genomic_DNA"/>
</dbReference>
<dbReference type="GO" id="GO:0004674">
    <property type="term" value="F:protein serine/threonine kinase activity"/>
    <property type="evidence" value="ECO:0007669"/>
    <property type="project" value="UniProtKB-KW"/>
</dbReference>
<dbReference type="PROSITE" id="PS00107">
    <property type="entry name" value="PROTEIN_KINASE_ATP"/>
    <property type="match status" value="1"/>
</dbReference>
<dbReference type="Pfam" id="PF00069">
    <property type="entry name" value="Pkinase"/>
    <property type="match status" value="2"/>
</dbReference>
<evidence type="ECO:0000256" key="6">
    <source>
        <dbReference type="PROSITE-ProRule" id="PRU10141"/>
    </source>
</evidence>
<dbReference type="OMA" id="DYSKDDC"/>
<feature type="domain" description="Protein kinase" evidence="7">
    <location>
        <begin position="41"/>
        <end position="414"/>
    </location>
</feature>
<dbReference type="Gene3D" id="1.10.510.10">
    <property type="entry name" value="Transferase(Phosphotransferase) domain 1"/>
    <property type="match status" value="1"/>
</dbReference>
<evidence type="ECO:0000313" key="8">
    <source>
        <dbReference type="EMBL" id="APA07397.1"/>
    </source>
</evidence>
<keyword evidence="3 6" id="KW-0547">Nucleotide-binding</keyword>
<evidence type="ECO:0000256" key="1">
    <source>
        <dbReference type="ARBA" id="ARBA00022527"/>
    </source>
</evidence>
<evidence type="ECO:0000259" key="7">
    <source>
        <dbReference type="PROSITE" id="PS50011"/>
    </source>
</evidence>
<evidence type="ECO:0000256" key="3">
    <source>
        <dbReference type="ARBA" id="ARBA00022741"/>
    </source>
</evidence>
<dbReference type="InterPro" id="IPR017441">
    <property type="entry name" value="Protein_kinase_ATP_BS"/>
</dbReference>
<dbReference type="SUPFAM" id="SSF56112">
    <property type="entry name" value="Protein kinase-like (PK-like)"/>
    <property type="match status" value="1"/>
</dbReference>
<sequence>MVGLGRRFQPVEITGVEDPEFYREGGFYPASIGTVMDSTDWRLEHKLGAGGFGTVWLAQDMKSAEKSSDSPSTELFAIKVLTGNASKAESNEAKILRLLKHSSGAGDPDQNKRVVDLIDEFNVTSPNGTHRCLVLGLSGPSALSLSKSLQNGTLEPSLARKVAHQTVQAVAWLHQSGVVHGDLHPGNILLNIEDFGNFPMDKVRDIFGKPIEVALVPFNDHRRDDNAPEKVILPMQLHSVDLQHISGDITIIDFGEAFTVEHPPQFLGTPASYAAPEVLLQTGQYSAAVDLWSLACCIFELRTGQKLFWALVHPIQDVLRRQVELFGLLPRPLWEKWEDRLSWFEEDGTEKKDTPFPAEENSLKEVIQNAAEQMPYLQLDDAEQEELLDLLSSLLKYEPDERADAATVANHPWFQSR</sequence>
<dbReference type="PANTHER" id="PTHR45646">
    <property type="entry name" value="SERINE/THREONINE-PROTEIN KINASE DOA-RELATED"/>
    <property type="match status" value="1"/>
</dbReference>
<evidence type="ECO:0000313" key="9">
    <source>
        <dbReference type="Proteomes" id="UP000177798"/>
    </source>
</evidence>
<keyword evidence="5 6" id="KW-0067">ATP-binding</keyword>
<proteinExistence type="predicted"/>
<feature type="binding site" evidence="6">
    <location>
        <position position="79"/>
    </location>
    <ligand>
        <name>ATP</name>
        <dbReference type="ChEBI" id="CHEBI:30616"/>
    </ligand>
</feature>
<name>A0A1D9PXH6_SCLS1</name>
<dbReference type="VEuPathDB" id="FungiDB:sscle_02g021670"/>
<dbReference type="KEGG" id="ssl:SS1G_13027"/>